<protein>
    <submittedName>
        <fullName evidence="1">Uncharacterized protein</fullName>
    </submittedName>
</protein>
<gene>
    <name evidence="1" type="ORF">DWG24_03880</name>
</gene>
<evidence type="ECO:0000313" key="1">
    <source>
        <dbReference type="EMBL" id="QIZ49994.1"/>
    </source>
</evidence>
<dbReference type="AlphaFoldDB" id="A0AAE6YX22"/>
<reference evidence="1 2" key="1">
    <citation type="submission" date="2018-11" db="EMBL/GenBank/DDBJ databases">
        <title>Complete genome sequence of Dickeya zeae strain CE1 infecting Canna edulis Ker-Gawl. in China.</title>
        <authorList>
            <person name="Zhang J."/>
            <person name="Lin B."/>
            <person name="Shen H."/>
            <person name="Jiang S."/>
            <person name="Pu X."/>
            <person name="Sun D."/>
        </authorList>
    </citation>
    <scope>NUCLEOTIDE SEQUENCE [LARGE SCALE GENOMIC DNA]</scope>
    <source>
        <strain evidence="1 2">CE1</strain>
    </source>
</reference>
<accession>A0AAE6YX22</accession>
<dbReference type="Proteomes" id="UP000500801">
    <property type="component" value="Chromosome"/>
</dbReference>
<organism evidence="1 2">
    <name type="scientific">Dickeya zeae</name>
    <dbReference type="NCBI Taxonomy" id="204042"/>
    <lineage>
        <taxon>Bacteria</taxon>
        <taxon>Pseudomonadati</taxon>
        <taxon>Pseudomonadota</taxon>
        <taxon>Gammaproteobacteria</taxon>
        <taxon>Enterobacterales</taxon>
        <taxon>Pectobacteriaceae</taxon>
        <taxon>Dickeya</taxon>
    </lineage>
</organism>
<dbReference type="RefSeq" id="WP_168361581.1">
    <property type="nucleotide sequence ID" value="NZ_CP033622.1"/>
</dbReference>
<name>A0AAE6YX22_9GAMM</name>
<evidence type="ECO:0000313" key="2">
    <source>
        <dbReference type="Proteomes" id="UP000500801"/>
    </source>
</evidence>
<sequence length="162" mass="17410">MPVEIQENEVKTATAGEGIHYPALSSCMSITCILSNGSKVGAHAFQFGDSGITLINRMKALIGNNTVIAVKAKGHGGCWGKALESQAELAPIAIQQWRNANPTIARDPTTLELTPYLQPLFITADPAAFTHWLNAQFNVQNATFTDMDDDGDVDVDANGNFF</sequence>
<proteinExistence type="predicted"/>
<dbReference type="EMBL" id="CP033622">
    <property type="protein sequence ID" value="QIZ49994.1"/>
    <property type="molecule type" value="Genomic_DNA"/>
</dbReference>